<name>A0A6I9W3U8_9HYME</name>
<evidence type="ECO:0000313" key="2">
    <source>
        <dbReference type="RefSeq" id="XP_011636536.2"/>
    </source>
</evidence>
<gene>
    <name evidence="2" type="primary">LOC105426827</name>
</gene>
<protein>
    <submittedName>
        <fullName evidence="2">Uncharacterized protein LOC105426827 isoform X2</fullName>
    </submittedName>
</protein>
<dbReference type="GeneID" id="105426827"/>
<dbReference type="PANTHER" id="PTHR46060">
    <property type="entry name" value="MARINER MOS1 TRANSPOSASE-LIKE PROTEIN"/>
    <property type="match status" value="1"/>
</dbReference>
<keyword evidence="1" id="KW-1185">Reference proteome</keyword>
<proteinExistence type="predicted"/>
<reference evidence="2" key="1">
    <citation type="submission" date="2025-08" db="UniProtKB">
        <authorList>
            <consortium name="RefSeq"/>
        </authorList>
    </citation>
    <scope>IDENTIFICATION</scope>
</reference>
<accession>A0A6I9W3U8</accession>
<dbReference type="RefSeq" id="XP_011636536.2">
    <property type="nucleotide sequence ID" value="XM_011638234.2"/>
</dbReference>
<dbReference type="InterPro" id="IPR052709">
    <property type="entry name" value="Transposase-MT_Hybrid"/>
</dbReference>
<dbReference type="Proteomes" id="UP000504615">
    <property type="component" value="Unplaced"/>
</dbReference>
<dbReference type="PANTHER" id="PTHR46060:SF1">
    <property type="entry name" value="MARINER MOS1 TRANSPOSASE-LIKE PROTEIN"/>
    <property type="match status" value="1"/>
</dbReference>
<dbReference type="OrthoDB" id="7552988at2759"/>
<dbReference type="AlphaFoldDB" id="A0A6I9W3U8"/>
<dbReference type="InterPro" id="IPR036397">
    <property type="entry name" value="RNaseH_sf"/>
</dbReference>
<dbReference type="Pfam" id="PF01359">
    <property type="entry name" value="Transposase_1"/>
    <property type="match status" value="1"/>
</dbReference>
<dbReference type="GO" id="GO:0003676">
    <property type="term" value="F:nucleic acid binding"/>
    <property type="evidence" value="ECO:0007669"/>
    <property type="project" value="InterPro"/>
</dbReference>
<dbReference type="Gene3D" id="3.30.420.10">
    <property type="entry name" value="Ribonuclease H-like superfamily/Ribonuclease H"/>
    <property type="match status" value="1"/>
</dbReference>
<evidence type="ECO:0000313" key="1">
    <source>
        <dbReference type="Proteomes" id="UP000504615"/>
    </source>
</evidence>
<dbReference type="InterPro" id="IPR001888">
    <property type="entry name" value="Transposase_1"/>
</dbReference>
<sequence length="115" mass="13729">MVMDDKRIKRNPQDFRCRFVTVDETWIHHYTPETKLQFKQWIASEEAAPKKGKAIPLTGKIMTTVFWDSQGIIFDYMEKGKTITELDQSYYSERINKLEQRWTKCISLKGDYVEK</sequence>
<organism evidence="1 2">
    <name type="scientific">Pogonomyrmex barbatus</name>
    <name type="common">red harvester ant</name>
    <dbReference type="NCBI Taxonomy" id="144034"/>
    <lineage>
        <taxon>Eukaryota</taxon>
        <taxon>Metazoa</taxon>
        <taxon>Ecdysozoa</taxon>
        <taxon>Arthropoda</taxon>
        <taxon>Hexapoda</taxon>
        <taxon>Insecta</taxon>
        <taxon>Pterygota</taxon>
        <taxon>Neoptera</taxon>
        <taxon>Endopterygota</taxon>
        <taxon>Hymenoptera</taxon>
        <taxon>Apocrita</taxon>
        <taxon>Aculeata</taxon>
        <taxon>Formicoidea</taxon>
        <taxon>Formicidae</taxon>
        <taxon>Myrmicinae</taxon>
        <taxon>Pogonomyrmex</taxon>
    </lineage>
</organism>